<dbReference type="SUPFAM" id="SSF46955">
    <property type="entry name" value="Putative DNA-binding domain"/>
    <property type="match status" value="1"/>
</dbReference>
<evidence type="ECO:0000256" key="2">
    <source>
        <dbReference type="SAM" id="MobiDB-lite"/>
    </source>
</evidence>
<reference evidence="4 5" key="1">
    <citation type="submission" date="2020-12" db="EMBL/GenBank/DDBJ databases">
        <authorList>
            <person name="Shan Y."/>
        </authorList>
    </citation>
    <scope>NUCLEOTIDE SEQUENCE [LARGE SCALE GENOMIC DNA]</scope>
    <source>
        <strain evidence="5">csc3.9</strain>
    </source>
</reference>
<sequence length="298" mass="33121">MADLGSNHTTSGKEGEQSQDLPRFPKDTINNMAQFLPENSRADVIVGEQEAYREYSVEELALAANTSVRNIRAYQDKEVLPPPELRGRKGIYNQRHLSRLTLISNLLDRGYTLSSIRELLSALEQGVGLSEVLGMETAISSPWTNEEPVTVSMAELVKMFGSRLTPSAIKMAYDLGLFSVAGTNIRVSSMNTLKAADELSATGIPLEDLLDILRMMRGNVQRVADEFVKLISHHVLKPYGDQPLPPREEFPGIAELIWRMRPLAEVVVDAELGRAMEIAASRFLADQLETILKQMPNE</sequence>
<proteinExistence type="predicted"/>
<dbReference type="SMART" id="SM00422">
    <property type="entry name" value="HTH_MERR"/>
    <property type="match status" value="1"/>
</dbReference>
<protein>
    <submittedName>
        <fullName evidence="4">MerR family transcriptional regulator</fullName>
    </submittedName>
</protein>
<organism evidence="4 5">
    <name type="scientific">Spongiibacter nanhainus</name>
    <dbReference type="NCBI Taxonomy" id="2794344"/>
    <lineage>
        <taxon>Bacteria</taxon>
        <taxon>Pseudomonadati</taxon>
        <taxon>Pseudomonadota</taxon>
        <taxon>Gammaproteobacteria</taxon>
        <taxon>Cellvibrionales</taxon>
        <taxon>Spongiibacteraceae</taxon>
        <taxon>Spongiibacter</taxon>
    </lineage>
</organism>
<dbReference type="KEGG" id="snan:I6N98_05670"/>
<feature type="compositionally biased region" description="Polar residues" evidence="2">
    <location>
        <begin position="1"/>
        <end position="10"/>
    </location>
</feature>
<feature type="domain" description="HTH merR-type" evidence="3">
    <location>
        <begin position="54"/>
        <end position="122"/>
    </location>
</feature>
<dbReference type="CDD" id="cd04778">
    <property type="entry name" value="HTH_MerR-like_sg2"/>
    <property type="match status" value="1"/>
</dbReference>
<dbReference type="RefSeq" id="WP_198570827.1">
    <property type="nucleotide sequence ID" value="NZ_CP066167.1"/>
</dbReference>
<dbReference type="Pfam" id="PF13411">
    <property type="entry name" value="MerR_1"/>
    <property type="match status" value="1"/>
</dbReference>
<dbReference type="Proteomes" id="UP000596063">
    <property type="component" value="Chromosome"/>
</dbReference>
<dbReference type="InterPro" id="IPR000551">
    <property type="entry name" value="MerR-type_HTH_dom"/>
</dbReference>
<dbReference type="PANTHER" id="PTHR30204">
    <property type="entry name" value="REDOX-CYCLING DRUG-SENSING TRANSCRIPTIONAL ACTIVATOR SOXR"/>
    <property type="match status" value="1"/>
</dbReference>
<gene>
    <name evidence="4" type="ORF">I6N98_05670</name>
</gene>
<keyword evidence="1" id="KW-0238">DNA-binding</keyword>
<evidence type="ECO:0000313" key="5">
    <source>
        <dbReference type="Proteomes" id="UP000596063"/>
    </source>
</evidence>
<evidence type="ECO:0000259" key="3">
    <source>
        <dbReference type="PROSITE" id="PS50937"/>
    </source>
</evidence>
<evidence type="ECO:0000256" key="1">
    <source>
        <dbReference type="ARBA" id="ARBA00023125"/>
    </source>
</evidence>
<evidence type="ECO:0000313" key="4">
    <source>
        <dbReference type="EMBL" id="QQD19342.1"/>
    </source>
</evidence>
<dbReference type="GO" id="GO:0003677">
    <property type="term" value="F:DNA binding"/>
    <property type="evidence" value="ECO:0007669"/>
    <property type="project" value="UniProtKB-KW"/>
</dbReference>
<dbReference type="AlphaFoldDB" id="A0A7T4URB0"/>
<dbReference type="InterPro" id="IPR009061">
    <property type="entry name" value="DNA-bd_dom_put_sf"/>
</dbReference>
<dbReference type="PANTHER" id="PTHR30204:SF93">
    <property type="entry name" value="HTH MERR-TYPE DOMAIN-CONTAINING PROTEIN"/>
    <property type="match status" value="1"/>
</dbReference>
<name>A0A7T4URB0_9GAMM</name>
<dbReference type="InterPro" id="IPR047057">
    <property type="entry name" value="MerR_fam"/>
</dbReference>
<dbReference type="Gene3D" id="1.10.1660.10">
    <property type="match status" value="1"/>
</dbReference>
<keyword evidence="5" id="KW-1185">Reference proteome</keyword>
<dbReference type="GO" id="GO:0003700">
    <property type="term" value="F:DNA-binding transcription factor activity"/>
    <property type="evidence" value="ECO:0007669"/>
    <property type="project" value="InterPro"/>
</dbReference>
<dbReference type="EMBL" id="CP066167">
    <property type="protein sequence ID" value="QQD19342.1"/>
    <property type="molecule type" value="Genomic_DNA"/>
</dbReference>
<feature type="region of interest" description="Disordered" evidence="2">
    <location>
        <begin position="1"/>
        <end position="26"/>
    </location>
</feature>
<dbReference type="PROSITE" id="PS50937">
    <property type="entry name" value="HTH_MERR_2"/>
    <property type="match status" value="1"/>
</dbReference>
<accession>A0A7T4URB0</accession>